<feature type="chain" id="PRO_5016281854" evidence="1">
    <location>
        <begin position="28"/>
        <end position="162"/>
    </location>
</feature>
<organism evidence="2 3">
    <name type="scientific">Rhodopseudomonas palustris</name>
    <dbReference type="NCBI Taxonomy" id="1076"/>
    <lineage>
        <taxon>Bacteria</taxon>
        <taxon>Pseudomonadati</taxon>
        <taxon>Pseudomonadota</taxon>
        <taxon>Alphaproteobacteria</taxon>
        <taxon>Hyphomicrobiales</taxon>
        <taxon>Nitrobacteraceae</taxon>
        <taxon>Rhodopseudomonas</taxon>
    </lineage>
</organism>
<feature type="signal peptide" evidence="1">
    <location>
        <begin position="1"/>
        <end position="27"/>
    </location>
</feature>
<keyword evidence="1" id="KW-0732">Signal</keyword>
<evidence type="ECO:0000313" key="3">
    <source>
        <dbReference type="Proteomes" id="UP000248134"/>
    </source>
</evidence>
<dbReference type="RefSeq" id="WP_110786483.1">
    <property type="nucleotide sequence ID" value="NZ_QKQS01000023.1"/>
</dbReference>
<sequence length="162" mass="16411">MTVRLAAPVFAAGFAGTLLLAPTAGLAAGAFDSLAGYWAGSGRVQMSDGTAERIRCRASYAVGGGGRLMQQKLTCASASYKFDISSNVEESGGRISGTWSEATRNVTGNVSGTARGGGISAQVSGPGFSASLSVATRGASQSVTIVPQGNDVRQISVSMKRR</sequence>
<evidence type="ECO:0000256" key="1">
    <source>
        <dbReference type="SAM" id="SignalP"/>
    </source>
</evidence>
<proteinExistence type="predicted"/>
<name>A0A323UC02_RHOPL</name>
<gene>
    <name evidence="2" type="ORF">DNX69_13435</name>
</gene>
<dbReference type="Proteomes" id="UP000248134">
    <property type="component" value="Unassembled WGS sequence"/>
</dbReference>
<protein>
    <submittedName>
        <fullName evidence="2">Uncharacterized protein</fullName>
    </submittedName>
</protein>
<evidence type="ECO:0000313" key="2">
    <source>
        <dbReference type="EMBL" id="PZA10375.1"/>
    </source>
</evidence>
<dbReference type="OrthoDB" id="8137995at2"/>
<accession>A0A323UC02</accession>
<reference evidence="2 3" key="1">
    <citation type="submission" date="2018-06" db="EMBL/GenBank/DDBJ databases">
        <title>Draft Whole-Genome Sequence of the purple photosynthetic bacterium Rhodospeudomonas palustris XCP.</title>
        <authorList>
            <person name="Rayyan A."/>
            <person name="Meyer T.E."/>
            <person name="Kyndt J.A."/>
        </authorList>
    </citation>
    <scope>NUCLEOTIDE SEQUENCE [LARGE SCALE GENOMIC DNA]</scope>
    <source>
        <strain evidence="2 3">XCP</strain>
    </source>
</reference>
<comment type="caution">
    <text evidence="2">The sequence shown here is derived from an EMBL/GenBank/DDBJ whole genome shotgun (WGS) entry which is preliminary data.</text>
</comment>
<dbReference type="AlphaFoldDB" id="A0A323UC02"/>
<dbReference type="EMBL" id="QKQS01000023">
    <property type="protein sequence ID" value="PZA10375.1"/>
    <property type="molecule type" value="Genomic_DNA"/>
</dbReference>